<feature type="domain" description="PAC" evidence="20">
    <location>
        <begin position="503"/>
        <end position="558"/>
    </location>
</feature>
<dbReference type="CDD" id="cd00082">
    <property type="entry name" value="HisKA"/>
    <property type="match status" value="1"/>
</dbReference>
<gene>
    <name evidence="21" type="ORF">COC42_07290</name>
</gene>
<dbReference type="Gene3D" id="1.10.287.130">
    <property type="match status" value="1"/>
</dbReference>
<evidence type="ECO:0000259" key="18">
    <source>
        <dbReference type="PROSITE" id="PS50110"/>
    </source>
</evidence>
<dbReference type="GO" id="GO:0006355">
    <property type="term" value="P:regulation of DNA-templated transcription"/>
    <property type="evidence" value="ECO:0007669"/>
    <property type="project" value="InterPro"/>
</dbReference>
<dbReference type="SUPFAM" id="SSF52172">
    <property type="entry name" value="CheY-like"/>
    <property type="match status" value="1"/>
</dbReference>
<keyword evidence="22" id="KW-1185">Reference proteome</keyword>
<dbReference type="PROSITE" id="PS50110">
    <property type="entry name" value="RESPONSE_REGULATORY"/>
    <property type="match status" value="1"/>
</dbReference>
<evidence type="ECO:0000256" key="3">
    <source>
        <dbReference type="ARBA" id="ARBA00012438"/>
    </source>
</evidence>
<dbReference type="Pfam" id="PF02518">
    <property type="entry name" value="HATPase_c"/>
    <property type="match status" value="1"/>
</dbReference>
<dbReference type="SMART" id="SM00091">
    <property type="entry name" value="PAS"/>
    <property type="match status" value="2"/>
</dbReference>
<dbReference type="InterPro" id="IPR036890">
    <property type="entry name" value="HATPase_C_sf"/>
</dbReference>
<feature type="domain" description="Response regulatory" evidence="18">
    <location>
        <begin position="818"/>
        <end position="940"/>
    </location>
</feature>
<dbReference type="InterPro" id="IPR005467">
    <property type="entry name" value="His_kinase_dom"/>
</dbReference>
<keyword evidence="13 16" id="KW-0472">Membrane</keyword>
<dbReference type="InterPro" id="IPR004358">
    <property type="entry name" value="Sig_transdc_His_kin-like_C"/>
</dbReference>
<keyword evidence="6" id="KW-0808">Transferase</keyword>
<comment type="catalytic activity">
    <reaction evidence="1">
        <text>ATP + protein L-histidine = ADP + protein N-phospho-L-histidine.</text>
        <dbReference type="EC" id="2.7.13.3"/>
    </reaction>
</comment>
<dbReference type="InterPro" id="IPR003661">
    <property type="entry name" value="HisK_dim/P_dom"/>
</dbReference>
<dbReference type="InterPro" id="IPR007895">
    <property type="entry name" value="MASE1"/>
</dbReference>
<dbReference type="Gene3D" id="3.30.450.20">
    <property type="entry name" value="PAS domain"/>
    <property type="match status" value="2"/>
</dbReference>
<dbReference type="AlphaFoldDB" id="A0A2A4B8I3"/>
<evidence type="ECO:0000256" key="9">
    <source>
        <dbReference type="ARBA" id="ARBA00022777"/>
    </source>
</evidence>
<dbReference type="PANTHER" id="PTHR43047">
    <property type="entry name" value="TWO-COMPONENT HISTIDINE PROTEIN KINASE"/>
    <property type="match status" value="1"/>
</dbReference>
<accession>A0A2A4B8I3</accession>
<evidence type="ECO:0000259" key="19">
    <source>
        <dbReference type="PROSITE" id="PS50112"/>
    </source>
</evidence>
<evidence type="ECO:0000259" key="20">
    <source>
        <dbReference type="PROSITE" id="PS50113"/>
    </source>
</evidence>
<dbReference type="InterPro" id="IPR036641">
    <property type="entry name" value="HPT_dom_sf"/>
</dbReference>
<dbReference type="Pfam" id="PF05231">
    <property type="entry name" value="MASE1"/>
    <property type="match status" value="1"/>
</dbReference>
<dbReference type="OrthoDB" id="9801651at2"/>
<feature type="modified residue" description="4-aspartylphosphate" evidence="14">
    <location>
        <position position="872"/>
    </location>
</feature>
<dbReference type="Pfam" id="PF00512">
    <property type="entry name" value="HisKA"/>
    <property type="match status" value="1"/>
</dbReference>
<dbReference type="CDD" id="cd00130">
    <property type="entry name" value="PAS"/>
    <property type="match status" value="2"/>
</dbReference>
<keyword evidence="10" id="KW-0067">ATP-binding</keyword>
<feature type="transmembrane region" description="Helical" evidence="16">
    <location>
        <begin position="120"/>
        <end position="143"/>
    </location>
</feature>
<keyword evidence="12" id="KW-0902">Two-component regulatory system</keyword>
<feature type="transmembrane region" description="Helical" evidence="16">
    <location>
        <begin position="62"/>
        <end position="80"/>
    </location>
</feature>
<dbReference type="Pfam" id="PF00072">
    <property type="entry name" value="Response_reg"/>
    <property type="match status" value="1"/>
</dbReference>
<keyword evidence="4" id="KW-1003">Cell membrane</keyword>
<protein>
    <recommendedName>
        <fullName evidence="3">histidine kinase</fullName>
        <ecNumber evidence="3">2.7.13.3</ecNumber>
    </recommendedName>
</protein>
<dbReference type="FunFam" id="3.30.565.10:FF:000010">
    <property type="entry name" value="Sensor histidine kinase RcsC"/>
    <property type="match status" value="1"/>
</dbReference>
<feature type="transmembrane region" description="Helical" evidence="16">
    <location>
        <begin position="155"/>
        <end position="176"/>
    </location>
</feature>
<dbReference type="InterPro" id="IPR003594">
    <property type="entry name" value="HATPase_dom"/>
</dbReference>
<evidence type="ECO:0000256" key="8">
    <source>
        <dbReference type="ARBA" id="ARBA00022741"/>
    </source>
</evidence>
<dbReference type="InterPro" id="IPR036097">
    <property type="entry name" value="HisK_dim/P_sf"/>
</dbReference>
<dbReference type="SUPFAM" id="SSF55785">
    <property type="entry name" value="PYP-like sensor domain (PAS domain)"/>
    <property type="match status" value="2"/>
</dbReference>
<dbReference type="Pfam" id="PF00989">
    <property type="entry name" value="PAS"/>
    <property type="match status" value="2"/>
</dbReference>
<feature type="domain" description="Histidine kinase" evidence="17">
    <location>
        <begin position="576"/>
        <end position="792"/>
    </location>
</feature>
<proteinExistence type="predicted"/>
<dbReference type="Proteomes" id="UP000218366">
    <property type="component" value="Unassembled WGS sequence"/>
</dbReference>
<keyword evidence="11 16" id="KW-1133">Transmembrane helix</keyword>
<evidence type="ECO:0000256" key="11">
    <source>
        <dbReference type="ARBA" id="ARBA00022989"/>
    </source>
</evidence>
<keyword evidence="8" id="KW-0547">Nucleotide-binding</keyword>
<evidence type="ECO:0000256" key="7">
    <source>
        <dbReference type="ARBA" id="ARBA00022692"/>
    </source>
</evidence>
<dbReference type="PROSITE" id="PS50109">
    <property type="entry name" value="HIS_KIN"/>
    <property type="match status" value="1"/>
</dbReference>
<dbReference type="FunFam" id="1.10.287.130:FF:000004">
    <property type="entry name" value="Ethylene receptor 1"/>
    <property type="match status" value="1"/>
</dbReference>
<evidence type="ECO:0000256" key="4">
    <source>
        <dbReference type="ARBA" id="ARBA00022475"/>
    </source>
</evidence>
<dbReference type="SMART" id="SM00448">
    <property type="entry name" value="REC"/>
    <property type="match status" value="1"/>
</dbReference>
<dbReference type="SMART" id="SM00086">
    <property type="entry name" value="PAC"/>
    <property type="match status" value="2"/>
</dbReference>
<keyword evidence="9" id="KW-0418">Kinase</keyword>
<feature type="region of interest" description="Disordered" evidence="15">
    <location>
        <begin position="1040"/>
        <end position="1072"/>
    </location>
</feature>
<dbReference type="Gene3D" id="3.40.50.2300">
    <property type="match status" value="1"/>
</dbReference>
<feature type="transmembrane region" description="Helical" evidence="16">
    <location>
        <begin position="215"/>
        <end position="248"/>
    </location>
</feature>
<dbReference type="SUPFAM" id="SSF47226">
    <property type="entry name" value="Histidine-containing phosphotransfer domain, HPT domain"/>
    <property type="match status" value="1"/>
</dbReference>
<dbReference type="PROSITE" id="PS50113">
    <property type="entry name" value="PAC"/>
    <property type="match status" value="2"/>
</dbReference>
<dbReference type="SMART" id="SM00387">
    <property type="entry name" value="HATPase_c"/>
    <property type="match status" value="1"/>
</dbReference>
<comment type="caution">
    <text evidence="21">The sequence shown here is derived from an EMBL/GenBank/DDBJ whole genome shotgun (WGS) entry which is preliminary data.</text>
</comment>
<feature type="domain" description="PAS" evidence="19">
    <location>
        <begin position="429"/>
        <end position="499"/>
    </location>
</feature>
<dbReference type="PRINTS" id="PR00344">
    <property type="entry name" value="BCTRLSENSOR"/>
</dbReference>
<dbReference type="NCBIfam" id="TIGR00229">
    <property type="entry name" value="sensory_box"/>
    <property type="match status" value="2"/>
</dbReference>
<evidence type="ECO:0000256" key="5">
    <source>
        <dbReference type="ARBA" id="ARBA00022553"/>
    </source>
</evidence>
<evidence type="ECO:0000256" key="10">
    <source>
        <dbReference type="ARBA" id="ARBA00022840"/>
    </source>
</evidence>
<dbReference type="InterPro" id="IPR035965">
    <property type="entry name" value="PAS-like_dom_sf"/>
</dbReference>
<dbReference type="GO" id="GO:0005886">
    <property type="term" value="C:plasma membrane"/>
    <property type="evidence" value="ECO:0007669"/>
    <property type="project" value="UniProtKB-SubCell"/>
</dbReference>
<evidence type="ECO:0000256" key="14">
    <source>
        <dbReference type="PROSITE-ProRule" id="PRU00169"/>
    </source>
</evidence>
<comment type="subcellular location">
    <subcellularLocation>
        <location evidence="2">Cell membrane</location>
        <topology evidence="2">Multi-pass membrane protein</topology>
    </subcellularLocation>
</comment>
<dbReference type="SMART" id="SM00388">
    <property type="entry name" value="HisKA"/>
    <property type="match status" value="1"/>
</dbReference>
<feature type="domain" description="PAS" evidence="19">
    <location>
        <begin position="302"/>
        <end position="372"/>
    </location>
</feature>
<keyword evidence="5 14" id="KW-0597">Phosphoprotein</keyword>
<evidence type="ECO:0000256" key="13">
    <source>
        <dbReference type="ARBA" id="ARBA00023136"/>
    </source>
</evidence>
<evidence type="ECO:0000259" key="17">
    <source>
        <dbReference type="PROSITE" id="PS50109"/>
    </source>
</evidence>
<sequence length="1072" mass="114905">MIRNLRAPTAGPVAAMLGVALVFGALAYFGVAMTRDQSRIAAVWLPNAVLVAILLRRPQPDLLLVAAAFVANVVSNLLAGDPVLRALALSGVNSVEILLICFGMRRLGRSRPNMEDRGDLIAFCLIAGGIAPAVAGVLASLVLPPVGSFRVDLWLTWWLTDALGLLIVAPALWIGIDTWRGRIAPSPASPAEWTLVLGVTIVATLLIFGQTRFPLLYIAAPFVLLAAFRLGALGSAAATTLIAVIAWIATQRGLGPMTLVRGEMSDRLHVLQGFLAVSFFMSLPVAAALARREAIAARLRASEAENRLMLDNMREVIFRTDEKGRWVFLNPAWEALTGYTVEESIGWFTTRLLHPDDLATARTVYPDLVSGRIGECTLGQRFFRKSGESAFIEVSVRALRGPDGAFIGTTGNIRDVTEKKLAELALVERDQQLSLLADNATDAVFRLTLTGDCIYASPSAERLLGIPPHVLVGEHMLVRFHPDDREAAIAAFEAVASGEQERRIVAYRIEQVREPGQYRWLDAHLGLVRDPVTRAPLEVIASLRDISEAKALEDELRLARIRAENATQAKAAFLANMSHEIRTPMNAVIGFTDLLLAGDLRPDQRRPVELIADSGRAMMRLLNDILDISKIEAGQMHVAEEPVDLPHLMRGAIRLMEPVSRAKGLTLDLDIDPAIPATIGGDPLRLRQILLNLIGNAVKFTESGGVVVRARALGETLRLEVEDSGIGIDPSRLSLIFDKFAQADLSIARRFGGTGLGLSISSHLVKLMGGTIEVTSKPAKGTLFAVTLPLRRRAPGHAPTIAPKSAVPARAPTGRQPRVLVAEDHDINQELMLAIAARIGIDATIASDGEDAIAKVEAANQAGTPFDLVLMDVQMPRLDGLEATRRLRAAGYGPDRLPIVALTANAYADDVAICLAAGMQHHLAKPVSAEDLLAVLGRLIPASSLAQDPPPPAPVAGLEQRFRERKARLFAEVEAVARSAEVTDEAIATLAGALHQFAGVAGMFGEPELGEAAAELELTLETTQGDARIAAAAAWLDRFGATKRTTDPAPAADGRTASLASPATRPPQSAVR</sequence>
<dbReference type="PROSITE" id="PS50112">
    <property type="entry name" value="PAS"/>
    <property type="match status" value="2"/>
</dbReference>
<evidence type="ECO:0000256" key="2">
    <source>
        <dbReference type="ARBA" id="ARBA00004651"/>
    </source>
</evidence>
<dbReference type="InterPro" id="IPR001789">
    <property type="entry name" value="Sig_transdc_resp-reg_receiver"/>
</dbReference>
<dbReference type="Gene3D" id="3.30.565.10">
    <property type="entry name" value="Histidine kinase-like ATPase, C-terminal domain"/>
    <property type="match status" value="1"/>
</dbReference>
<dbReference type="InterPro" id="IPR001610">
    <property type="entry name" value="PAC"/>
</dbReference>
<organism evidence="21 22">
    <name type="scientific">Sphingomonas spermidinifaciens</name>
    <dbReference type="NCBI Taxonomy" id="1141889"/>
    <lineage>
        <taxon>Bacteria</taxon>
        <taxon>Pseudomonadati</taxon>
        <taxon>Pseudomonadota</taxon>
        <taxon>Alphaproteobacteria</taxon>
        <taxon>Sphingomonadales</taxon>
        <taxon>Sphingomonadaceae</taxon>
        <taxon>Sphingomonas</taxon>
    </lineage>
</organism>
<evidence type="ECO:0000256" key="6">
    <source>
        <dbReference type="ARBA" id="ARBA00022679"/>
    </source>
</evidence>
<dbReference type="EC" id="2.7.13.3" evidence="3"/>
<dbReference type="SUPFAM" id="SSF47384">
    <property type="entry name" value="Homodimeric domain of signal transducing histidine kinase"/>
    <property type="match status" value="1"/>
</dbReference>
<evidence type="ECO:0000313" key="21">
    <source>
        <dbReference type="EMBL" id="PCD04099.1"/>
    </source>
</evidence>
<dbReference type="GO" id="GO:0000155">
    <property type="term" value="F:phosphorelay sensor kinase activity"/>
    <property type="evidence" value="ECO:0007669"/>
    <property type="project" value="InterPro"/>
</dbReference>
<dbReference type="RefSeq" id="WP_096342494.1">
    <property type="nucleotide sequence ID" value="NZ_NWMW01000001.1"/>
</dbReference>
<feature type="transmembrane region" description="Helical" evidence="16">
    <location>
        <begin position="12"/>
        <end position="31"/>
    </location>
</feature>
<feature type="domain" description="PAC" evidence="20">
    <location>
        <begin position="376"/>
        <end position="428"/>
    </location>
</feature>
<dbReference type="GO" id="GO:0005524">
    <property type="term" value="F:ATP binding"/>
    <property type="evidence" value="ECO:0007669"/>
    <property type="project" value="UniProtKB-KW"/>
</dbReference>
<dbReference type="InterPro" id="IPR000700">
    <property type="entry name" value="PAS-assoc_C"/>
</dbReference>
<dbReference type="CDD" id="cd16922">
    <property type="entry name" value="HATPase_EvgS-ArcB-TorS-like"/>
    <property type="match status" value="1"/>
</dbReference>
<dbReference type="InterPro" id="IPR000014">
    <property type="entry name" value="PAS"/>
</dbReference>
<feature type="transmembrane region" description="Helical" evidence="16">
    <location>
        <begin position="86"/>
        <end position="108"/>
    </location>
</feature>
<keyword evidence="7 16" id="KW-0812">Transmembrane</keyword>
<reference evidence="21 22" key="1">
    <citation type="submission" date="2017-09" db="EMBL/GenBank/DDBJ databases">
        <title>Sphingomonas spermidinifaciens 9NM-10, whole genome shotgun sequence.</title>
        <authorList>
            <person name="Feng G."/>
            <person name="Zhu H."/>
        </authorList>
    </citation>
    <scope>NUCLEOTIDE SEQUENCE [LARGE SCALE GENOMIC DNA]</scope>
    <source>
        <strain evidence="21 22">9NM-10</strain>
    </source>
</reference>
<evidence type="ECO:0000256" key="12">
    <source>
        <dbReference type="ARBA" id="ARBA00023012"/>
    </source>
</evidence>
<feature type="transmembrane region" description="Helical" evidence="16">
    <location>
        <begin position="268"/>
        <end position="290"/>
    </location>
</feature>
<evidence type="ECO:0000256" key="1">
    <source>
        <dbReference type="ARBA" id="ARBA00000085"/>
    </source>
</evidence>
<dbReference type="SUPFAM" id="SSF55874">
    <property type="entry name" value="ATPase domain of HSP90 chaperone/DNA topoisomerase II/histidine kinase"/>
    <property type="match status" value="1"/>
</dbReference>
<name>A0A2A4B8I3_9SPHN</name>
<dbReference type="EMBL" id="NWMW01000001">
    <property type="protein sequence ID" value="PCD04099.1"/>
    <property type="molecule type" value="Genomic_DNA"/>
</dbReference>
<feature type="transmembrane region" description="Helical" evidence="16">
    <location>
        <begin position="188"/>
        <end position="209"/>
    </location>
</feature>
<evidence type="ECO:0000313" key="22">
    <source>
        <dbReference type="Proteomes" id="UP000218366"/>
    </source>
</evidence>
<dbReference type="InterPro" id="IPR011006">
    <property type="entry name" value="CheY-like_superfamily"/>
</dbReference>
<evidence type="ECO:0000256" key="15">
    <source>
        <dbReference type="SAM" id="MobiDB-lite"/>
    </source>
</evidence>
<evidence type="ECO:0000256" key="16">
    <source>
        <dbReference type="SAM" id="Phobius"/>
    </source>
</evidence>
<dbReference type="InterPro" id="IPR013767">
    <property type="entry name" value="PAS_fold"/>
</dbReference>
<dbReference type="CDD" id="cd17546">
    <property type="entry name" value="REC_hyHK_CKI1_RcsC-like"/>
    <property type="match status" value="1"/>
</dbReference>